<dbReference type="RefSeq" id="WP_094093103.1">
    <property type="nucleotide sequence ID" value="NZ_BMHF01000001.1"/>
</dbReference>
<organism evidence="1 2">
    <name type="scientific">Paenibacillus physcomitrellae</name>
    <dbReference type="NCBI Taxonomy" id="1619311"/>
    <lineage>
        <taxon>Bacteria</taxon>
        <taxon>Bacillati</taxon>
        <taxon>Bacillota</taxon>
        <taxon>Bacilli</taxon>
        <taxon>Bacillales</taxon>
        <taxon>Paenibacillaceae</taxon>
        <taxon>Paenibacillus</taxon>
    </lineage>
</organism>
<dbReference type="PROSITE" id="PS51257">
    <property type="entry name" value="PROKAR_LIPOPROTEIN"/>
    <property type="match status" value="1"/>
</dbReference>
<evidence type="ECO:0000313" key="1">
    <source>
        <dbReference type="EMBL" id="GGA25017.1"/>
    </source>
</evidence>
<reference evidence="2" key="1">
    <citation type="journal article" date="2019" name="Int. J. Syst. Evol. Microbiol.">
        <title>The Global Catalogue of Microorganisms (GCM) 10K type strain sequencing project: providing services to taxonomists for standard genome sequencing and annotation.</title>
        <authorList>
            <consortium name="The Broad Institute Genomics Platform"/>
            <consortium name="The Broad Institute Genome Sequencing Center for Infectious Disease"/>
            <person name="Wu L."/>
            <person name="Ma J."/>
        </authorList>
    </citation>
    <scope>NUCLEOTIDE SEQUENCE [LARGE SCALE GENOMIC DNA]</scope>
    <source>
        <strain evidence="2">CGMCC 1.15044</strain>
    </source>
</reference>
<comment type="caution">
    <text evidence="1">The sequence shown here is derived from an EMBL/GenBank/DDBJ whole genome shotgun (WGS) entry which is preliminary data.</text>
</comment>
<name>A0ABQ1FPF5_9BACL</name>
<sequence>MLFSSVKHLLWTAISLSLFIAACTAMLRGVEISDNAVKASSTVNYNQALNIYVHSEEDRDEVSLFAYTGAQVLYMWRNSLGEDVRITVNGMTFPKPQPYSDPEWTAPANGIRLEQLYTAAFEYNDLNQVKEISFTAQ</sequence>
<dbReference type="Proteomes" id="UP000609323">
    <property type="component" value="Unassembled WGS sequence"/>
</dbReference>
<protein>
    <recommendedName>
        <fullName evidence="3">DUF3221 domain-containing protein</fullName>
    </recommendedName>
</protein>
<evidence type="ECO:0000313" key="2">
    <source>
        <dbReference type="Proteomes" id="UP000609323"/>
    </source>
</evidence>
<gene>
    <name evidence="1" type="ORF">GCM10010917_07400</name>
</gene>
<accession>A0ABQ1FPF5</accession>
<evidence type="ECO:0008006" key="3">
    <source>
        <dbReference type="Google" id="ProtNLM"/>
    </source>
</evidence>
<keyword evidence="2" id="KW-1185">Reference proteome</keyword>
<dbReference type="EMBL" id="BMHF01000001">
    <property type="protein sequence ID" value="GGA25017.1"/>
    <property type="molecule type" value="Genomic_DNA"/>
</dbReference>
<proteinExistence type="predicted"/>